<name>A0A4U8WCD6_9NOCA</name>
<organism evidence="3 4">
    <name type="scientific">Nocardia cyriacigeorgica</name>
    <dbReference type="NCBI Taxonomy" id="135487"/>
    <lineage>
        <taxon>Bacteria</taxon>
        <taxon>Bacillati</taxon>
        <taxon>Actinomycetota</taxon>
        <taxon>Actinomycetes</taxon>
        <taxon>Mycobacteriales</taxon>
        <taxon>Nocardiaceae</taxon>
        <taxon>Nocardia</taxon>
    </lineage>
</organism>
<evidence type="ECO:0000313" key="4">
    <source>
        <dbReference type="Proteomes" id="UP000290439"/>
    </source>
</evidence>
<proteinExistence type="predicted"/>
<evidence type="ECO:0000313" key="3">
    <source>
        <dbReference type="EMBL" id="VFB00118.1"/>
    </source>
</evidence>
<dbReference type="Pfam" id="PF13399">
    <property type="entry name" value="LytR_C"/>
    <property type="match status" value="1"/>
</dbReference>
<feature type="region of interest" description="Disordered" evidence="1">
    <location>
        <begin position="43"/>
        <end position="88"/>
    </location>
</feature>
<feature type="domain" description="LytR/CpsA/Psr regulator C-terminal" evidence="2">
    <location>
        <begin position="94"/>
        <end position="180"/>
    </location>
</feature>
<dbReference type="AlphaFoldDB" id="A0A4U8WCD6"/>
<gene>
    <name evidence="3" type="ORF">NCTC10797_03910</name>
</gene>
<accession>A0A4U8WCD6</accession>
<sequence>MSYPKPTSGGIPLRALAMVLIALAIVFAGLGAMSLSSADSETETAAETSAPATTTSVAVAPQATSARTTTAKPTMTTAVPTTTTSTTPVVDQSTPIRVLNNSLVAGLASRTVNQLKANGWTNASAGNYAGSTIPATTVYYGNSSGDKAAAEAVAAILGAGVAPMIPGLGGGSAGVVVVVTGN</sequence>
<reference evidence="3 4" key="1">
    <citation type="submission" date="2019-02" db="EMBL/GenBank/DDBJ databases">
        <authorList>
            <consortium name="Pathogen Informatics"/>
        </authorList>
    </citation>
    <scope>NUCLEOTIDE SEQUENCE [LARGE SCALE GENOMIC DNA]</scope>
    <source>
        <strain evidence="3 4">3012STDY6756504</strain>
    </source>
</reference>
<dbReference type="EMBL" id="LR215973">
    <property type="protein sequence ID" value="VFB00118.1"/>
    <property type="molecule type" value="Genomic_DNA"/>
</dbReference>
<dbReference type="InterPro" id="IPR027381">
    <property type="entry name" value="LytR/CpsA/Psr_C"/>
</dbReference>
<evidence type="ECO:0000259" key="2">
    <source>
        <dbReference type="Pfam" id="PF13399"/>
    </source>
</evidence>
<dbReference type="Gene3D" id="3.30.70.2390">
    <property type="match status" value="1"/>
</dbReference>
<evidence type="ECO:0000256" key="1">
    <source>
        <dbReference type="SAM" id="MobiDB-lite"/>
    </source>
</evidence>
<dbReference type="Proteomes" id="UP000290439">
    <property type="component" value="Chromosome"/>
</dbReference>
<dbReference type="RefSeq" id="WP_165448927.1">
    <property type="nucleotide sequence ID" value="NZ_LR215973.1"/>
</dbReference>
<protein>
    <recommendedName>
        <fullName evidence="2">LytR/CpsA/Psr regulator C-terminal domain-containing protein</fullName>
    </recommendedName>
</protein>